<dbReference type="InterPro" id="IPR008978">
    <property type="entry name" value="HSP20-like_chaperone"/>
</dbReference>
<evidence type="ECO:0000256" key="1">
    <source>
        <dbReference type="PROSITE-ProRule" id="PRU00285"/>
    </source>
</evidence>
<dbReference type="AlphaFoldDB" id="A0A1M2V730"/>
<name>A0A1M2V730_TRAPU</name>
<dbReference type="PROSITE" id="PS01031">
    <property type="entry name" value="SHSP"/>
    <property type="match status" value="1"/>
</dbReference>
<protein>
    <recommendedName>
        <fullName evidence="4">SHSP domain-containing protein</fullName>
    </recommendedName>
</protein>
<dbReference type="InterPro" id="IPR002068">
    <property type="entry name" value="A-crystallin/Hsp20_dom"/>
</dbReference>
<dbReference type="OMA" id="RRERKYI"/>
<dbReference type="Pfam" id="PF00011">
    <property type="entry name" value="HSP20"/>
    <property type="match status" value="1"/>
</dbReference>
<evidence type="ECO:0000259" key="4">
    <source>
        <dbReference type="PROSITE" id="PS01031"/>
    </source>
</evidence>
<feature type="compositionally biased region" description="Low complexity" evidence="3">
    <location>
        <begin position="96"/>
        <end position="109"/>
    </location>
</feature>
<sequence length="134" mass="15282">MIVTFDMTGVKKPDMHVSFRTTRLIVSWKVERIMERREGGTMMRDREVRKYSHTIPLADGTKFEEVRASRDGPRLMLTIPNTKCLRADTEAEDEAAPAAKVVAPSEPVENAGVPNEDEEDEEEFTNLRTIPDFE</sequence>
<feature type="region of interest" description="Disordered" evidence="3">
    <location>
        <begin position="90"/>
        <end position="134"/>
    </location>
</feature>
<accession>A0A1M2V730</accession>
<feature type="non-terminal residue" evidence="5">
    <location>
        <position position="134"/>
    </location>
</feature>
<dbReference type="SUPFAM" id="SSF49764">
    <property type="entry name" value="HSP20-like chaperones"/>
    <property type="match status" value="1"/>
</dbReference>
<keyword evidence="6" id="KW-1185">Reference proteome</keyword>
<evidence type="ECO:0000256" key="2">
    <source>
        <dbReference type="RuleBase" id="RU003616"/>
    </source>
</evidence>
<evidence type="ECO:0000256" key="3">
    <source>
        <dbReference type="SAM" id="MobiDB-lite"/>
    </source>
</evidence>
<feature type="compositionally biased region" description="Acidic residues" evidence="3">
    <location>
        <begin position="115"/>
        <end position="124"/>
    </location>
</feature>
<dbReference type="CDD" id="cd06464">
    <property type="entry name" value="ACD_sHsps-like"/>
    <property type="match status" value="1"/>
</dbReference>
<comment type="caution">
    <text evidence="5">The sequence shown here is derived from an EMBL/GenBank/DDBJ whole genome shotgun (WGS) entry which is preliminary data.</text>
</comment>
<reference evidence="5 6" key="1">
    <citation type="submission" date="2016-10" db="EMBL/GenBank/DDBJ databases">
        <title>Genome sequence of the basidiomycete white-rot fungus Trametes pubescens.</title>
        <authorList>
            <person name="Makela M.R."/>
            <person name="Granchi Z."/>
            <person name="Peng M."/>
            <person name="De Vries R.P."/>
            <person name="Grigoriev I."/>
            <person name="Riley R."/>
            <person name="Hilden K."/>
        </authorList>
    </citation>
    <scope>NUCLEOTIDE SEQUENCE [LARGE SCALE GENOMIC DNA]</scope>
    <source>
        <strain evidence="5 6">FBCC735</strain>
    </source>
</reference>
<evidence type="ECO:0000313" key="6">
    <source>
        <dbReference type="Proteomes" id="UP000184267"/>
    </source>
</evidence>
<feature type="domain" description="SHSP" evidence="4">
    <location>
        <begin position="1"/>
        <end position="96"/>
    </location>
</feature>
<dbReference type="Proteomes" id="UP000184267">
    <property type="component" value="Unassembled WGS sequence"/>
</dbReference>
<dbReference type="OrthoDB" id="1431247at2759"/>
<dbReference type="Gene3D" id="2.60.40.790">
    <property type="match status" value="1"/>
</dbReference>
<dbReference type="EMBL" id="MNAD01001618">
    <property type="protein sequence ID" value="OJT03392.1"/>
    <property type="molecule type" value="Genomic_DNA"/>
</dbReference>
<proteinExistence type="inferred from homology"/>
<comment type="similarity">
    <text evidence="1 2">Belongs to the small heat shock protein (HSP20) family.</text>
</comment>
<evidence type="ECO:0000313" key="5">
    <source>
        <dbReference type="EMBL" id="OJT03392.1"/>
    </source>
</evidence>
<organism evidence="5 6">
    <name type="scientific">Trametes pubescens</name>
    <name type="common">White-rot fungus</name>
    <dbReference type="NCBI Taxonomy" id="154538"/>
    <lineage>
        <taxon>Eukaryota</taxon>
        <taxon>Fungi</taxon>
        <taxon>Dikarya</taxon>
        <taxon>Basidiomycota</taxon>
        <taxon>Agaricomycotina</taxon>
        <taxon>Agaricomycetes</taxon>
        <taxon>Polyporales</taxon>
        <taxon>Polyporaceae</taxon>
        <taxon>Trametes</taxon>
    </lineage>
</organism>
<gene>
    <name evidence="5" type="ORF">TRAPUB_6061</name>
</gene>
<dbReference type="STRING" id="154538.A0A1M2V730"/>